<dbReference type="GO" id="GO:0051455">
    <property type="term" value="P:spindle attachment to meiosis I kinetochore"/>
    <property type="evidence" value="ECO:0007669"/>
    <property type="project" value="TreeGrafter"/>
</dbReference>
<dbReference type="GO" id="GO:0051382">
    <property type="term" value="P:kinetochore assembly"/>
    <property type="evidence" value="ECO:0007669"/>
    <property type="project" value="InterPro"/>
</dbReference>
<name>A0A8B7ZK84_ACAPL</name>
<feature type="domain" description="Mif2/CENP-C cupin" evidence="10">
    <location>
        <begin position="41"/>
        <end position="123"/>
    </location>
</feature>
<keyword evidence="11" id="KW-1185">Reference proteome</keyword>
<dbReference type="OMA" id="NDTMEIH"/>
<evidence type="ECO:0000313" key="11">
    <source>
        <dbReference type="Proteomes" id="UP000694845"/>
    </source>
</evidence>
<comment type="similarity">
    <text evidence="2">Belongs to the CENP-C/MIF2 family.</text>
</comment>
<organism evidence="11 12">
    <name type="scientific">Acanthaster planci</name>
    <name type="common">Crown-of-thorns starfish</name>
    <dbReference type="NCBI Taxonomy" id="133434"/>
    <lineage>
        <taxon>Eukaryota</taxon>
        <taxon>Metazoa</taxon>
        <taxon>Echinodermata</taxon>
        <taxon>Eleutherozoa</taxon>
        <taxon>Asterozoa</taxon>
        <taxon>Asteroidea</taxon>
        <taxon>Valvatacea</taxon>
        <taxon>Valvatida</taxon>
        <taxon>Acanthasteridae</taxon>
        <taxon>Acanthaster</taxon>
    </lineage>
</organism>
<accession>A0A8B7ZK84</accession>
<sequence length="126" mass="14160">MVVMNPDTQQEVEVDTLRTAKMNVFVGPSGKEATADDPITLCKSISQKAFASGILTIRPLQEKGLQFVRNDTMVFYITRGKVSVTIHHTTSILQTGDMFFVPQGNMYNIKNLRHDEAKLVFFQHKG</sequence>
<dbReference type="GeneID" id="110987216"/>
<comment type="subcellular location">
    <subcellularLocation>
        <location evidence="1">Nucleus</location>
    </subcellularLocation>
</comment>
<evidence type="ECO:0000256" key="2">
    <source>
        <dbReference type="ARBA" id="ARBA00010291"/>
    </source>
</evidence>
<dbReference type="Gene3D" id="2.60.120.10">
    <property type="entry name" value="Jelly Rolls"/>
    <property type="match status" value="1"/>
</dbReference>
<reference evidence="12" key="1">
    <citation type="submission" date="2025-08" db="UniProtKB">
        <authorList>
            <consortium name="RefSeq"/>
        </authorList>
    </citation>
    <scope>IDENTIFICATION</scope>
</reference>
<dbReference type="PANTHER" id="PTHR16684:SF11">
    <property type="entry name" value="CENTROMERE PROTEIN C"/>
    <property type="match status" value="1"/>
</dbReference>
<keyword evidence="4" id="KW-0539">Nucleus</keyword>
<dbReference type="InterPro" id="IPR025974">
    <property type="entry name" value="Mif2/CENP-C_cupin"/>
</dbReference>
<gene>
    <name evidence="12" type="primary">LOC110987216</name>
</gene>
<dbReference type="GO" id="GO:0000776">
    <property type="term" value="C:kinetochore"/>
    <property type="evidence" value="ECO:0007669"/>
    <property type="project" value="InterPro"/>
</dbReference>
<evidence type="ECO:0000256" key="5">
    <source>
        <dbReference type="ARBA" id="ARBA00053516"/>
    </source>
</evidence>
<evidence type="ECO:0000313" key="12">
    <source>
        <dbReference type="RefSeq" id="XP_022105447.1"/>
    </source>
</evidence>
<protein>
    <recommendedName>
        <fullName evidence="7">Centromere protein C</fullName>
    </recommendedName>
    <alternativeName>
        <fullName evidence="8">Centromere autoantigen C</fullName>
    </alternativeName>
    <alternativeName>
        <fullName evidence="9">Centromere protein C 1</fullName>
    </alternativeName>
</protein>
<dbReference type="GO" id="GO:0051315">
    <property type="term" value="P:attachment of mitotic spindle microtubules to kinetochore"/>
    <property type="evidence" value="ECO:0007669"/>
    <property type="project" value="TreeGrafter"/>
</dbReference>
<dbReference type="RefSeq" id="XP_022105447.1">
    <property type="nucleotide sequence ID" value="XM_022249755.1"/>
</dbReference>
<comment type="function">
    <text evidence="5">Component of the CENPA-NAC (nucleosome-associated) complex, a complex that plays a central role in assembly of kinetochore proteins, mitotic progression and chromosome segregation. The CENPA-NAC complex recruits the CENPA-CAD (nucleosome distal) complex and may be involved in incorporation of newly synthesized CENPA into centromeres. CENPC recruits DNA methylation and DNMT3B to both centromeric and pericentromeric satellite repeats and regulates the histone code in these regions.</text>
</comment>
<dbReference type="InterPro" id="IPR011051">
    <property type="entry name" value="RmlC_Cupin_sf"/>
</dbReference>
<evidence type="ECO:0000256" key="4">
    <source>
        <dbReference type="ARBA" id="ARBA00023242"/>
    </source>
</evidence>
<evidence type="ECO:0000256" key="7">
    <source>
        <dbReference type="ARBA" id="ARBA00068530"/>
    </source>
</evidence>
<dbReference type="KEGG" id="aplc:110987216"/>
<dbReference type="GO" id="GO:0019237">
    <property type="term" value="F:centromeric DNA binding"/>
    <property type="evidence" value="ECO:0007669"/>
    <property type="project" value="InterPro"/>
</dbReference>
<keyword evidence="3" id="KW-0238">DNA-binding</keyword>
<evidence type="ECO:0000256" key="8">
    <source>
        <dbReference type="ARBA" id="ARBA00082151"/>
    </source>
</evidence>
<dbReference type="PANTHER" id="PTHR16684">
    <property type="entry name" value="CENTROMERE PROTEIN C"/>
    <property type="match status" value="1"/>
</dbReference>
<proteinExistence type="inferred from homology"/>
<comment type="subunit">
    <text evidence="6">Oligomer. Component of the CENPA-NAC complex, at least composed of CENPA, CENPC, CENPH, CENPM, CENPN, CENPT and CENPU. The CENPA-NAC complex interacts with the CENPA-CAD complex, composed of CENPI, CENPK, CENPL, CENPO, CENPP, CENPQ, CENPR and CENPS. Binds to DAXX. Interacts with DNMT3B. Interacts directly with CENPA. Identified in a centromere complex containing histones H2A, H2B and H4, and at least CENPA, CENPB, CENPC, CENPT, CENPN, HJURP, SUPT16H, SSRP1 and RSF1. Interacts with MEIKIN.</text>
</comment>
<evidence type="ECO:0000256" key="9">
    <source>
        <dbReference type="ARBA" id="ARBA00083562"/>
    </source>
</evidence>
<dbReference type="InterPro" id="IPR014710">
    <property type="entry name" value="RmlC-like_jellyroll"/>
</dbReference>
<evidence type="ECO:0000259" key="10">
    <source>
        <dbReference type="Pfam" id="PF11699"/>
    </source>
</evidence>
<dbReference type="SUPFAM" id="SSF51182">
    <property type="entry name" value="RmlC-like cupins"/>
    <property type="match status" value="1"/>
</dbReference>
<evidence type="ECO:0000256" key="6">
    <source>
        <dbReference type="ARBA" id="ARBA00064952"/>
    </source>
</evidence>
<dbReference type="InterPro" id="IPR028386">
    <property type="entry name" value="CENP-C/Mif2/cnp3"/>
</dbReference>
<dbReference type="FunFam" id="2.60.120.10:FF:000033">
    <property type="entry name" value="Centromere protein C 1"/>
    <property type="match status" value="1"/>
</dbReference>
<dbReference type="CDD" id="cd06993">
    <property type="entry name" value="cupin_CENP-C_C"/>
    <property type="match status" value="1"/>
</dbReference>
<dbReference type="GO" id="GO:0005634">
    <property type="term" value="C:nucleus"/>
    <property type="evidence" value="ECO:0007669"/>
    <property type="project" value="UniProtKB-SubCell"/>
</dbReference>
<evidence type="ECO:0000256" key="1">
    <source>
        <dbReference type="ARBA" id="ARBA00004123"/>
    </source>
</evidence>
<evidence type="ECO:0000256" key="3">
    <source>
        <dbReference type="ARBA" id="ARBA00023125"/>
    </source>
</evidence>
<dbReference type="Pfam" id="PF11699">
    <property type="entry name" value="CENP-C_C"/>
    <property type="match status" value="1"/>
</dbReference>
<dbReference type="AlphaFoldDB" id="A0A8B7ZK84"/>
<dbReference type="Proteomes" id="UP000694845">
    <property type="component" value="Unplaced"/>
</dbReference>
<dbReference type="OrthoDB" id="1939643at2759"/>